<organism evidence="7 8">
    <name type="scientific">Callorhinchus milii</name>
    <name type="common">Ghost shark</name>
    <dbReference type="NCBI Taxonomy" id="7868"/>
    <lineage>
        <taxon>Eukaryota</taxon>
        <taxon>Metazoa</taxon>
        <taxon>Chordata</taxon>
        <taxon>Craniata</taxon>
        <taxon>Vertebrata</taxon>
        <taxon>Chondrichthyes</taxon>
        <taxon>Holocephali</taxon>
        <taxon>Chimaeriformes</taxon>
        <taxon>Callorhinchidae</taxon>
        <taxon>Callorhinchus</taxon>
    </lineage>
</organism>
<dbReference type="AlphaFoldDB" id="A0A4W3HC51"/>
<proteinExistence type="inferred from homology"/>
<comment type="subcellular location">
    <subcellularLocation>
        <location evidence="1">Secreted</location>
    </subcellularLocation>
</comment>
<dbReference type="GO" id="GO:0005179">
    <property type="term" value="F:hormone activity"/>
    <property type="evidence" value="ECO:0007669"/>
    <property type="project" value="UniProtKB-KW"/>
</dbReference>
<reference evidence="7" key="5">
    <citation type="submission" date="2025-09" db="UniProtKB">
        <authorList>
            <consortium name="Ensembl"/>
        </authorList>
    </citation>
    <scope>IDENTIFICATION</scope>
</reference>
<evidence type="ECO:0000313" key="7">
    <source>
        <dbReference type="Ensembl" id="ENSCMIP00000012712.1"/>
    </source>
</evidence>
<dbReference type="PROSITE" id="PS00473">
    <property type="entry name" value="GNRH"/>
    <property type="match status" value="1"/>
</dbReference>
<dbReference type="InterPro" id="IPR002012">
    <property type="entry name" value="GnRH"/>
</dbReference>
<dbReference type="GO" id="GO:0005576">
    <property type="term" value="C:extracellular region"/>
    <property type="evidence" value="ECO:0007669"/>
    <property type="project" value="UniProtKB-SubCell"/>
</dbReference>
<reference evidence="7" key="4">
    <citation type="submission" date="2025-08" db="UniProtKB">
        <authorList>
            <consortium name="Ensembl"/>
        </authorList>
    </citation>
    <scope>IDENTIFICATION</scope>
</reference>
<evidence type="ECO:0000256" key="3">
    <source>
        <dbReference type="ARBA" id="ARBA00022525"/>
    </source>
</evidence>
<keyword evidence="8" id="KW-1185">Reference proteome</keyword>
<evidence type="ECO:0000256" key="4">
    <source>
        <dbReference type="ARBA" id="ARBA00022702"/>
    </source>
</evidence>
<reference evidence="8" key="1">
    <citation type="journal article" date="2006" name="Science">
        <title>Ancient noncoding elements conserved in the human genome.</title>
        <authorList>
            <person name="Venkatesh B."/>
            <person name="Kirkness E.F."/>
            <person name="Loh Y.H."/>
            <person name="Halpern A.L."/>
            <person name="Lee A.P."/>
            <person name="Johnson J."/>
            <person name="Dandona N."/>
            <person name="Viswanathan L.D."/>
            <person name="Tay A."/>
            <person name="Venter J.C."/>
            <person name="Strausberg R.L."/>
            <person name="Brenner S."/>
        </authorList>
    </citation>
    <scope>NUCLEOTIDE SEQUENCE [LARGE SCALE GENOMIC DNA]</scope>
</reference>
<dbReference type="Ensembl" id="ENSCMIT00000013000.1">
    <property type="protein sequence ID" value="ENSCMIP00000012712.1"/>
    <property type="gene ID" value="ENSCMIG00000006445.1"/>
</dbReference>
<keyword evidence="6" id="KW-0732">Signal</keyword>
<evidence type="ECO:0000256" key="5">
    <source>
        <dbReference type="ARBA" id="ARBA00022815"/>
    </source>
</evidence>
<keyword evidence="3" id="KW-0964">Secreted</keyword>
<protein>
    <submittedName>
        <fullName evidence="7">Uncharacterized protein</fullName>
    </submittedName>
</protein>
<evidence type="ECO:0000256" key="6">
    <source>
        <dbReference type="SAM" id="SignalP"/>
    </source>
</evidence>
<sequence>MRGLLLLLRAGRLLWLSLTLAVLTALTSAQHWSIDNRPGKKRGTEHMIEFLQGVRLRLARIFFPPSCNQKPCSPQVAGEVEELIQSRGRATVELPECSGDNPVSAISAVGERLRRKLHVAANPSGACRD</sequence>
<dbReference type="InParanoid" id="A0A4W3HC51"/>
<keyword evidence="5" id="KW-0027">Amidation</keyword>
<feature type="signal peptide" evidence="6">
    <location>
        <begin position="1"/>
        <end position="29"/>
    </location>
</feature>
<evidence type="ECO:0000256" key="2">
    <source>
        <dbReference type="ARBA" id="ARBA00010968"/>
    </source>
</evidence>
<feature type="chain" id="PRO_5021436117" evidence="6">
    <location>
        <begin position="30"/>
        <end position="129"/>
    </location>
</feature>
<keyword evidence="4" id="KW-0372">Hormone</keyword>
<dbReference type="Proteomes" id="UP000314986">
    <property type="component" value="Unassembled WGS sequence"/>
</dbReference>
<comment type="similarity">
    <text evidence="2">Belongs to the GnRH family.</text>
</comment>
<reference evidence="8" key="2">
    <citation type="journal article" date="2007" name="PLoS Biol.">
        <title>Survey sequencing and comparative analysis of the elephant shark (Callorhinchus milii) genome.</title>
        <authorList>
            <person name="Venkatesh B."/>
            <person name="Kirkness E.F."/>
            <person name="Loh Y.H."/>
            <person name="Halpern A.L."/>
            <person name="Lee A.P."/>
            <person name="Johnson J."/>
            <person name="Dandona N."/>
            <person name="Viswanathan L.D."/>
            <person name="Tay A."/>
            <person name="Venter J.C."/>
            <person name="Strausberg R.L."/>
            <person name="Brenner S."/>
        </authorList>
    </citation>
    <scope>NUCLEOTIDE SEQUENCE [LARGE SCALE GENOMIC DNA]</scope>
</reference>
<evidence type="ECO:0000256" key="1">
    <source>
        <dbReference type="ARBA" id="ARBA00004613"/>
    </source>
</evidence>
<evidence type="ECO:0000313" key="8">
    <source>
        <dbReference type="Proteomes" id="UP000314986"/>
    </source>
</evidence>
<name>A0A4W3HC51_CALMI</name>
<accession>A0A4W3HC51</accession>
<reference evidence="8" key="3">
    <citation type="journal article" date="2014" name="Nature">
        <title>Elephant shark genome provides unique insights into gnathostome evolution.</title>
        <authorList>
            <consortium name="International Elephant Shark Genome Sequencing Consortium"/>
            <person name="Venkatesh B."/>
            <person name="Lee A.P."/>
            <person name="Ravi V."/>
            <person name="Maurya A.K."/>
            <person name="Lian M.M."/>
            <person name="Swann J.B."/>
            <person name="Ohta Y."/>
            <person name="Flajnik M.F."/>
            <person name="Sutoh Y."/>
            <person name="Kasahara M."/>
            <person name="Hoon S."/>
            <person name="Gangu V."/>
            <person name="Roy S.W."/>
            <person name="Irimia M."/>
            <person name="Korzh V."/>
            <person name="Kondrychyn I."/>
            <person name="Lim Z.W."/>
            <person name="Tay B.H."/>
            <person name="Tohari S."/>
            <person name="Kong K.W."/>
            <person name="Ho S."/>
            <person name="Lorente-Galdos B."/>
            <person name="Quilez J."/>
            <person name="Marques-Bonet T."/>
            <person name="Raney B.J."/>
            <person name="Ingham P.W."/>
            <person name="Tay A."/>
            <person name="Hillier L.W."/>
            <person name="Minx P."/>
            <person name="Boehm T."/>
            <person name="Wilson R.K."/>
            <person name="Brenner S."/>
            <person name="Warren W.C."/>
        </authorList>
    </citation>
    <scope>NUCLEOTIDE SEQUENCE [LARGE SCALE GENOMIC DNA]</scope>
</reference>